<accession>A0A238W2A1</accession>
<keyword evidence="2" id="KW-1185">Reference proteome</keyword>
<gene>
    <name evidence="1" type="ORF">SAMN06265376_101628</name>
</gene>
<dbReference type="EMBL" id="FZNY01000001">
    <property type="protein sequence ID" value="SNR40725.1"/>
    <property type="molecule type" value="Genomic_DNA"/>
</dbReference>
<protein>
    <submittedName>
        <fullName evidence="1">Thiamine-phosphate pyrophosphorylase</fullName>
    </submittedName>
</protein>
<proteinExistence type="predicted"/>
<evidence type="ECO:0000313" key="1">
    <source>
        <dbReference type="EMBL" id="SNR40725.1"/>
    </source>
</evidence>
<organism evidence="1 2">
    <name type="scientific">Dokdonia pacifica</name>
    <dbReference type="NCBI Taxonomy" id="1627892"/>
    <lineage>
        <taxon>Bacteria</taxon>
        <taxon>Pseudomonadati</taxon>
        <taxon>Bacteroidota</taxon>
        <taxon>Flavobacteriia</taxon>
        <taxon>Flavobacteriales</taxon>
        <taxon>Flavobacteriaceae</taxon>
        <taxon>Dokdonia</taxon>
    </lineage>
</organism>
<dbReference type="Proteomes" id="UP000198379">
    <property type="component" value="Unassembled WGS sequence"/>
</dbReference>
<dbReference type="InterPro" id="IPR036206">
    <property type="entry name" value="ThiamineP_synth_sf"/>
</dbReference>
<name>A0A238W2A1_9FLAO</name>
<dbReference type="OrthoDB" id="194683at2"/>
<dbReference type="SUPFAM" id="SSF51391">
    <property type="entry name" value="Thiamin phosphate synthase"/>
    <property type="match status" value="1"/>
</dbReference>
<dbReference type="InterPro" id="IPR013785">
    <property type="entry name" value="Aldolase_TIM"/>
</dbReference>
<reference evidence="1 2" key="1">
    <citation type="submission" date="2017-06" db="EMBL/GenBank/DDBJ databases">
        <authorList>
            <person name="Kim H.J."/>
            <person name="Triplett B.A."/>
        </authorList>
    </citation>
    <scope>NUCLEOTIDE SEQUENCE [LARGE SCALE GENOMIC DNA]</scope>
    <source>
        <strain evidence="1 2">DSM 25597</strain>
    </source>
</reference>
<dbReference type="RefSeq" id="WP_089369956.1">
    <property type="nucleotide sequence ID" value="NZ_BMEP01000002.1"/>
</dbReference>
<sequence length="203" mass="22883">MILLISPEQTDDIEIKTLHQLFEAGLEHFHFRKPNATLDEHRAYLEQIDPTYYPYIMTHNFPVELTQEYAIKGIHLEERKWREQGAALETYVKSFTDKGFAVSSSYHEPEDLAAQPVTFAYHLLSPVFAAISKSDMQGRGFDVRDIPKFIAGMGGINAQTTPEAVKLGFQGVGALGGVWNAKDPIQAFKEMQSAFAKAYNKKI</sequence>
<dbReference type="Gene3D" id="3.20.20.70">
    <property type="entry name" value="Aldolase class I"/>
    <property type="match status" value="1"/>
</dbReference>
<evidence type="ECO:0000313" key="2">
    <source>
        <dbReference type="Proteomes" id="UP000198379"/>
    </source>
</evidence>
<dbReference type="AlphaFoldDB" id="A0A238W2A1"/>